<accession>F2IC11</accession>
<dbReference type="RefSeq" id="WP_013686009.1">
    <property type="nucleotide sequence ID" value="NC_015321.1"/>
</dbReference>
<reference evidence="5" key="2">
    <citation type="submission" date="2011-02" db="EMBL/GenBank/DDBJ databases">
        <title>The complete genome of Fluviicola taffensis DSM 16823.</title>
        <authorList>
            <consortium name="US DOE Joint Genome Institute (JGI-PGF)"/>
            <person name="Lucas S."/>
            <person name="Copeland A."/>
            <person name="Lapidus A."/>
            <person name="Bruce D."/>
            <person name="Goodwin L."/>
            <person name="Pitluck S."/>
            <person name="Kyrpides N."/>
            <person name="Mavromatis K."/>
            <person name="Ivanova N."/>
            <person name="Mikhailova N."/>
            <person name="Pagani I."/>
            <person name="Chertkov O."/>
            <person name="Detter J.C."/>
            <person name="Han C."/>
            <person name="Tapia R."/>
            <person name="Land M."/>
            <person name="Hauser L."/>
            <person name="Markowitz V."/>
            <person name="Cheng J.-F."/>
            <person name="Hugenholtz P."/>
            <person name="Woyke T."/>
            <person name="Wu D."/>
            <person name="Tindall B."/>
            <person name="Pomrenke H.G."/>
            <person name="Brambilla E."/>
            <person name="Klenk H.-P."/>
            <person name="Eisen J.A."/>
        </authorList>
    </citation>
    <scope>NUCLEOTIDE SEQUENCE [LARGE SCALE GENOMIC DNA]</scope>
    <source>
        <strain evidence="5">DSM 16823 / RW262 / RW262</strain>
    </source>
</reference>
<dbReference type="Proteomes" id="UP000007463">
    <property type="component" value="Chromosome"/>
</dbReference>
<name>F2IC11_FLUTR</name>
<protein>
    <recommendedName>
        <fullName evidence="3">DUF4349 domain-containing protein</fullName>
    </recommendedName>
</protein>
<dbReference type="STRING" id="755732.Fluta_1242"/>
<dbReference type="InterPro" id="IPR025645">
    <property type="entry name" value="DUF4349"/>
</dbReference>
<feature type="transmembrane region" description="Helical" evidence="2">
    <location>
        <begin position="291"/>
        <end position="312"/>
    </location>
</feature>
<feature type="coiled-coil region" evidence="1">
    <location>
        <begin position="197"/>
        <end position="247"/>
    </location>
</feature>
<keyword evidence="5" id="KW-1185">Reference proteome</keyword>
<keyword evidence="2" id="KW-0812">Transmembrane</keyword>
<organism evidence="4 5">
    <name type="scientific">Fluviicola taffensis (strain DSM 16823 / NCIMB 13979 / RW262)</name>
    <dbReference type="NCBI Taxonomy" id="755732"/>
    <lineage>
        <taxon>Bacteria</taxon>
        <taxon>Pseudomonadati</taxon>
        <taxon>Bacteroidota</taxon>
        <taxon>Flavobacteriia</taxon>
        <taxon>Flavobacteriales</taxon>
        <taxon>Crocinitomicaceae</taxon>
        <taxon>Fluviicola</taxon>
    </lineage>
</organism>
<dbReference type="HOGENOM" id="CLU_046535_2_1_10"/>
<evidence type="ECO:0000313" key="4">
    <source>
        <dbReference type="EMBL" id="AEA43237.1"/>
    </source>
</evidence>
<dbReference type="eggNOG" id="COG3206">
    <property type="taxonomic scope" value="Bacteria"/>
</dbReference>
<evidence type="ECO:0000256" key="2">
    <source>
        <dbReference type="SAM" id="Phobius"/>
    </source>
</evidence>
<proteinExistence type="predicted"/>
<keyword evidence="2" id="KW-0472">Membrane</keyword>
<evidence type="ECO:0000259" key="3">
    <source>
        <dbReference type="Pfam" id="PF14257"/>
    </source>
</evidence>
<reference evidence="4 5" key="1">
    <citation type="journal article" date="2011" name="Stand. Genomic Sci.">
        <title>Complete genome sequence of the gliding freshwater bacterium Fluviicola taffensis type strain (RW262).</title>
        <authorList>
            <person name="Woyke T."/>
            <person name="Chertkov O."/>
            <person name="Lapidus A."/>
            <person name="Nolan M."/>
            <person name="Lucas S."/>
            <person name="Del Rio T.G."/>
            <person name="Tice H."/>
            <person name="Cheng J.F."/>
            <person name="Tapia R."/>
            <person name="Han C."/>
            <person name="Goodwin L."/>
            <person name="Pitluck S."/>
            <person name="Liolios K."/>
            <person name="Pagani I."/>
            <person name="Ivanova N."/>
            <person name="Huntemann M."/>
            <person name="Mavromatis K."/>
            <person name="Mikhailova N."/>
            <person name="Pati A."/>
            <person name="Chen A."/>
            <person name="Palaniappan K."/>
            <person name="Land M."/>
            <person name="Hauser L."/>
            <person name="Brambilla E.M."/>
            <person name="Rohde M."/>
            <person name="Mwirichia R."/>
            <person name="Sikorski J."/>
            <person name="Tindall B.J."/>
            <person name="Goker M."/>
            <person name="Bristow J."/>
            <person name="Eisen J.A."/>
            <person name="Markowitz V."/>
            <person name="Hugenholtz P."/>
            <person name="Klenk H.P."/>
            <person name="Kyrpides N.C."/>
        </authorList>
    </citation>
    <scope>NUCLEOTIDE SEQUENCE [LARGE SCALE GENOMIC DNA]</scope>
    <source>
        <strain evidence="5">DSM 16823 / RW262 / RW262</strain>
    </source>
</reference>
<sequence precursor="true">MKRIIYLNSIICLFLLSCNNDDAKVIGEKHQDFKQEIQTTQFVEPQVEMASFDASFEDEYRENISEGSITYNVQANSASYTTADIEETNAVSVKNAQKKVQTKKKIIKNGSMRIKSKRFNESKKDFDKIIKSLNGYYENEELDKNEERIQYDLIIRLPSKNFEQLVQGIESGKDEILFKKINSNDVTEEFLDIETRLENKRKYLKRYNELLNKAKNVNEILSIEENIRQLMEEIESKEGRLKYLSDQVDLSTLHVILFKEYAVKEVQITKDPFSSRAGNSLASGWDSIINFLLWTVSKWPIILLIAVIAWFARRHWKKRKDASK</sequence>
<evidence type="ECO:0000313" key="5">
    <source>
        <dbReference type="Proteomes" id="UP000007463"/>
    </source>
</evidence>
<dbReference type="KEGG" id="fte:Fluta_1242"/>
<dbReference type="AlphaFoldDB" id="F2IC11"/>
<keyword evidence="1" id="KW-0175">Coiled coil</keyword>
<gene>
    <name evidence="4" type="ordered locus">Fluta_1242</name>
</gene>
<dbReference type="EMBL" id="CP002542">
    <property type="protein sequence ID" value="AEA43237.1"/>
    <property type="molecule type" value="Genomic_DNA"/>
</dbReference>
<feature type="domain" description="DUF4349" evidence="3">
    <location>
        <begin position="104"/>
        <end position="312"/>
    </location>
</feature>
<evidence type="ECO:0000256" key="1">
    <source>
        <dbReference type="SAM" id="Coils"/>
    </source>
</evidence>
<dbReference type="PROSITE" id="PS51257">
    <property type="entry name" value="PROKAR_LIPOPROTEIN"/>
    <property type="match status" value="1"/>
</dbReference>
<dbReference type="Pfam" id="PF14257">
    <property type="entry name" value="DUF4349"/>
    <property type="match status" value="1"/>
</dbReference>
<keyword evidence="2" id="KW-1133">Transmembrane helix</keyword>